<reference evidence="6 7" key="1">
    <citation type="submission" date="2024-02" db="EMBL/GenBank/DDBJ databases">
        <title>First report Erwinia aphidicola in onion in Chile.</title>
        <authorList>
            <person name="Valenzuela M."/>
            <person name="Pena M."/>
            <person name="Dutta B."/>
        </authorList>
    </citation>
    <scope>NUCLEOTIDE SEQUENCE [LARGE SCALE GENOMIC DNA]</scope>
    <source>
        <strain evidence="6 7">QCJ3A</strain>
    </source>
</reference>
<name>A0ABU8DBH1_ERWAP</name>
<keyword evidence="3" id="KW-1133">Transmembrane helix</keyword>
<keyword evidence="2" id="KW-0812">Transmembrane</keyword>
<evidence type="ECO:0000313" key="6">
    <source>
        <dbReference type="EMBL" id="MEI2680862.1"/>
    </source>
</evidence>
<proteinExistence type="predicted"/>
<evidence type="ECO:0000256" key="4">
    <source>
        <dbReference type="ARBA" id="ARBA00023136"/>
    </source>
</evidence>
<evidence type="ECO:0000259" key="5">
    <source>
        <dbReference type="Pfam" id="PF04357"/>
    </source>
</evidence>
<keyword evidence="4" id="KW-0472">Membrane</keyword>
<dbReference type="InterPro" id="IPR007452">
    <property type="entry name" value="TamB_C"/>
</dbReference>
<evidence type="ECO:0000256" key="1">
    <source>
        <dbReference type="ARBA" id="ARBA00004167"/>
    </source>
</evidence>
<accession>A0ABU8DBH1</accession>
<comment type="subcellular location">
    <subcellularLocation>
        <location evidence="1">Membrane</location>
        <topology evidence="1">Single-pass membrane protein</topology>
    </subcellularLocation>
</comment>
<keyword evidence="7" id="KW-1185">Reference proteome</keyword>
<evidence type="ECO:0000256" key="2">
    <source>
        <dbReference type="ARBA" id="ARBA00022692"/>
    </source>
</evidence>
<organism evidence="6 7">
    <name type="scientific">Erwinia aphidicola</name>
    <dbReference type="NCBI Taxonomy" id="68334"/>
    <lineage>
        <taxon>Bacteria</taxon>
        <taxon>Pseudomonadati</taxon>
        <taxon>Pseudomonadota</taxon>
        <taxon>Gammaproteobacteria</taxon>
        <taxon>Enterobacterales</taxon>
        <taxon>Erwiniaceae</taxon>
        <taxon>Erwinia</taxon>
    </lineage>
</organism>
<evidence type="ECO:0000256" key="3">
    <source>
        <dbReference type="ARBA" id="ARBA00022989"/>
    </source>
</evidence>
<gene>
    <name evidence="6" type="ORF">V8N49_04215</name>
</gene>
<protein>
    <submittedName>
        <fullName evidence="6">Translocation/assembly module TamB domain-containing protein</fullName>
    </submittedName>
</protein>
<dbReference type="PANTHER" id="PTHR36985">
    <property type="entry name" value="TRANSLOCATION AND ASSEMBLY MODULE SUBUNIT TAMB"/>
    <property type="match status" value="1"/>
</dbReference>
<dbReference type="PANTHER" id="PTHR36985:SF1">
    <property type="entry name" value="TRANSLOCATION AND ASSEMBLY MODULE SUBUNIT TAMB"/>
    <property type="match status" value="1"/>
</dbReference>
<comment type="caution">
    <text evidence="6">The sequence shown here is derived from an EMBL/GenBank/DDBJ whole genome shotgun (WGS) entry which is preliminary data.</text>
</comment>
<feature type="domain" description="Translocation and assembly module TamB C-terminal" evidence="5">
    <location>
        <begin position="921"/>
        <end position="1257"/>
    </location>
</feature>
<dbReference type="Proteomes" id="UP001306592">
    <property type="component" value="Unassembled WGS sequence"/>
</dbReference>
<sequence>MKWWKKGLIGIVIFVVLLLGGVAFLLGTTTGLHLVLNGAARWVPGLDIQQVDGGWRNLTVKGLKYEMPGVTVNAGEFHLALKLSCLKESAFCVNDLSLKDVNVVVDSKKMAPAATPPVEEESSSGEISTPYPLTLSRLALHNINLKIDDTAISLADFTSGMHWQERSLTLTPTHIQGLLIALPKAAKVANEQVVQPKVQDPQPDEKPLGETLKALFAKPLLPDLPQFTMPLDVEVQQILGEQLRITGDTDIAVNRLMLKAKSENSLLQLQTLDIDSPQGQLNAQGQATLSGSWPVSFNLYSALNIDPIKGEKIKMTLDGGLRDSLKLALNLSGPVRAQLDADTQLAEIGLPLNMTLQSPQLRWPLDGVAQYQADNLNFTFKGKATDYVMSLKAALQGQGIPPATLTLDGKGNVEQFALDKLRLAALQGNADLSALVDWSKAVSWHSELLLSGINTAKQYPDWPAKLDGKITTRGSLYGGSWQMRVPELKLKGNVRNNAVSADGSLYGNSYNQWNIPGIKLVLGRNNVDVKGSLGDKLNLDANIDAQHLDNALPGLGGVAKGTLRARGDLKTPQLLADLTASGLRWQAMRIGRIKLDGDVSSGEQVQGKLALRVEQLKQDALAVDLLTLDASGTEKQHQLKLNLKGEPVSGQLALNGSFDRATQRWQGNLNNTRFDTPVGEWRLTRAIALDYLNSAQTVKIGPHCWQNPNAELCVPQTVEAGPSGNARVVLNRFDLAMIKPFMPEATQLRGVFNGDADVSWTADGALPTGRIALKGSGVKVEQDVQGNTLPVAFDTLNLNAALKNGRAQLDWLIRIAGNGQLDGNVQIADPQGKRTLSGNINIANLSLAMLNPALMQGEKIAGVLSSNLRLGGNLQKPQVFGQLGLRNVDVDGSFMPVDLTAANLNMVFNGMSSTLEGLIQTSQGQIALNGDADWSQLDAWRARVAAKGDKVRVTVPPMVRMDVSPDLVFEATPQLFNLDGRVDIPWARITVQEVPESAVGVSSDEVLLDKDLKPIAPKSTAIPINSNLIIHVGNDVRLSAFGLKAKLNGDLKLVQDKRGLGLNGQINIPSGRFHAYGQDLLVRKGELQFSGPPDQPYINMEAIRNPEATEDDVTAGVRVTGLADEPKVEIFSDPAKSQQEALSYLLRGQGLGASGSDSDALTSALVGLGVAQSGQVVGKIGETFGVSNLALDTAGVGDSQQVQVSGYVLPGLQVKYGVGIFDSLATLTLRYRLMPKLYLEAVSGIDQALDVLYQFEF</sequence>
<dbReference type="RefSeq" id="WP_336202455.1">
    <property type="nucleotide sequence ID" value="NZ_JBANEI010000002.1"/>
</dbReference>
<dbReference type="EMBL" id="JBANEI010000002">
    <property type="protein sequence ID" value="MEI2680862.1"/>
    <property type="molecule type" value="Genomic_DNA"/>
</dbReference>
<dbReference type="Pfam" id="PF04357">
    <property type="entry name" value="TamB"/>
    <property type="match status" value="1"/>
</dbReference>
<evidence type="ECO:0000313" key="7">
    <source>
        <dbReference type="Proteomes" id="UP001306592"/>
    </source>
</evidence>